<sequence length="818" mass="92266">MRFRILLLLVLFLACKQEEKATQNLLGYLPENPVLIIKINQLNNLKTELNNSLFLQQINKTEIYTSISEKINPLGQFELEDLSVIGFYEVGKNNLEFALASKDLNAINNVDEVANRKVETITYENKTITKITLENSTYYSTSINKVDLLASSQLLIENLIRSEVPVAVSQSLNTLYNASGEEKSASIFLNFKESRALTSSITNPKGPFSFENFGDWLALDISNQNNNLHFSGVAVANDSVKNFLNLFRGTIPGPESIASIAPRNVDGLVSFRIADFSIFSQNRKEYLDISKEQDTLLNTIDEIGIFTIANETTVALKSFGPNNLTEFLLNNSDKVSDYQGYDIRSLNQKDFLTNQLSPLVTGFSSNFYTLIENNFIFSENEELLKNVVANKNSGTTFSTSPGYLNAREFLPFESSLFFTSKKGGIPNFLSKYLAQDVITDLASTQTNDFIIAGQIGIDGEIFHSQLILNKVGVQRAAENVSPLLTVELDTDIAFNPQFVKNHRNNNYEIIVQDRDKNLYLIDAKGKILWKKQLDGLIRGKIHQVDLYRNGRLQMAFCTNNRFMVLDRNGEITKGIDKKYDGGNLNGLAVFDYENNRKYRMVVTQGRKVFMYDNDGKTVDAFSYKEAESPVIKPPKHFRIGGKDYLTFLLEDGKLKIRHRAGGDRIKVNRNIQFSDNDVYLYLNKFSVTDKKGVLHQVGTNGKLSATPYNLNENHGMFATSKSLALMNENILNIKGKKIELELGVYSKPKIFYLYDKIYVAVTDIQNQKIYLFDSQAESIPNFPVYGSSAIDLIDVDGDKKLELVAKDQENSIILYGIN</sequence>
<dbReference type="EMBL" id="JAAWWL010000001">
    <property type="protein sequence ID" value="NKI31853.1"/>
    <property type="molecule type" value="Genomic_DNA"/>
</dbReference>
<proteinExistence type="predicted"/>
<reference evidence="1 2" key="1">
    <citation type="submission" date="2020-04" db="EMBL/GenBank/DDBJ databases">
        <authorList>
            <person name="Yoon J."/>
        </authorList>
    </citation>
    <scope>NUCLEOTIDE SEQUENCE [LARGE SCALE GENOMIC DNA]</scope>
    <source>
        <strain evidence="1 2">DJ-13</strain>
    </source>
</reference>
<dbReference type="Proteomes" id="UP000718451">
    <property type="component" value="Unassembled WGS sequence"/>
</dbReference>
<accession>A0ABX1GPJ7</accession>
<evidence type="ECO:0000313" key="2">
    <source>
        <dbReference type="Proteomes" id="UP000718451"/>
    </source>
</evidence>
<name>A0ABX1GPJ7_9FLAO</name>
<dbReference type="InterPro" id="IPR011047">
    <property type="entry name" value="Quinoprotein_ADH-like_sf"/>
</dbReference>
<organism evidence="1 2">
    <name type="scientific">Croceivirga thetidis</name>
    <dbReference type="NCBI Taxonomy" id="2721623"/>
    <lineage>
        <taxon>Bacteria</taxon>
        <taxon>Pseudomonadati</taxon>
        <taxon>Bacteroidota</taxon>
        <taxon>Flavobacteriia</taxon>
        <taxon>Flavobacteriales</taxon>
        <taxon>Flavobacteriaceae</taxon>
        <taxon>Croceivirga</taxon>
    </lineage>
</organism>
<keyword evidence="2" id="KW-1185">Reference proteome</keyword>
<dbReference type="SUPFAM" id="SSF50998">
    <property type="entry name" value="Quinoprotein alcohol dehydrogenase-like"/>
    <property type="match status" value="1"/>
</dbReference>
<gene>
    <name evidence="1" type="ORF">HCU67_07825</name>
</gene>
<comment type="caution">
    <text evidence="1">The sequence shown here is derived from an EMBL/GenBank/DDBJ whole genome shotgun (WGS) entry which is preliminary data.</text>
</comment>
<protein>
    <submittedName>
        <fullName evidence="1">Ribonuclease HII</fullName>
    </submittedName>
</protein>
<dbReference type="PROSITE" id="PS51257">
    <property type="entry name" value="PROKAR_LIPOPROTEIN"/>
    <property type="match status" value="1"/>
</dbReference>
<evidence type="ECO:0000313" key="1">
    <source>
        <dbReference type="EMBL" id="NKI31853.1"/>
    </source>
</evidence>
<dbReference type="RefSeq" id="WP_168551999.1">
    <property type="nucleotide sequence ID" value="NZ_JAAWWL010000001.1"/>
</dbReference>